<dbReference type="GO" id="GO:0030272">
    <property type="term" value="F:5-formyltetrahydrofolate cyclo-ligase activity"/>
    <property type="evidence" value="ECO:0007669"/>
    <property type="project" value="UniProtKB-EC"/>
</dbReference>
<proteinExistence type="inferred from homology"/>
<protein>
    <recommendedName>
        <fullName evidence="5">5-formyltetrahydrofolate cyclo-ligase</fullName>
        <ecNumber evidence="5">6.3.3.2</ecNumber>
    </recommendedName>
</protein>
<comment type="similarity">
    <text evidence="1 5">Belongs to the 5-formyltetrahydrofolate cyclo-ligase family.</text>
</comment>
<dbReference type="GO" id="GO:0005524">
    <property type="term" value="F:ATP binding"/>
    <property type="evidence" value="ECO:0007669"/>
    <property type="project" value="UniProtKB-KW"/>
</dbReference>
<dbReference type="Gene3D" id="3.40.50.10420">
    <property type="entry name" value="NagB/RpiA/CoA transferase-like"/>
    <property type="match status" value="1"/>
</dbReference>
<keyword evidence="5" id="KW-0479">Metal-binding</keyword>
<keyword evidence="3 4" id="KW-0067">ATP-binding</keyword>
<evidence type="ECO:0000313" key="6">
    <source>
        <dbReference type="EMBL" id="RYC34081.1"/>
    </source>
</evidence>
<feature type="binding site" evidence="4">
    <location>
        <position position="57"/>
    </location>
    <ligand>
        <name>substrate</name>
    </ligand>
</feature>
<dbReference type="PIRSF" id="PIRSF006806">
    <property type="entry name" value="FTHF_cligase"/>
    <property type="match status" value="1"/>
</dbReference>
<feature type="binding site" evidence="4">
    <location>
        <position position="52"/>
    </location>
    <ligand>
        <name>substrate</name>
    </ligand>
</feature>
<feature type="binding site" evidence="4">
    <location>
        <begin position="132"/>
        <end position="140"/>
    </location>
    <ligand>
        <name>ATP</name>
        <dbReference type="ChEBI" id="CHEBI:30616"/>
    </ligand>
</feature>
<dbReference type="SUPFAM" id="SSF100950">
    <property type="entry name" value="NagB/RpiA/CoA transferase-like"/>
    <property type="match status" value="1"/>
</dbReference>
<dbReference type="InterPro" id="IPR002698">
    <property type="entry name" value="FTHF_cligase"/>
</dbReference>
<dbReference type="GO" id="GO:0035999">
    <property type="term" value="P:tetrahydrofolate interconversion"/>
    <property type="evidence" value="ECO:0007669"/>
    <property type="project" value="TreeGrafter"/>
</dbReference>
<keyword evidence="5" id="KW-0460">Magnesium</keyword>
<keyword evidence="7" id="KW-1185">Reference proteome</keyword>
<dbReference type="PANTHER" id="PTHR23407:SF1">
    <property type="entry name" value="5-FORMYLTETRAHYDROFOLATE CYCLO-LIGASE"/>
    <property type="match status" value="1"/>
</dbReference>
<dbReference type="OrthoDB" id="9801938at2"/>
<reference evidence="6 7" key="1">
    <citation type="submission" date="2018-12" db="EMBL/GenBank/DDBJ databases">
        <authorList>
            <person name="Grouzdev D.S."/>
            <person name="Krutkina M.S."/>
        </authorList>
    </citation>
    <scope>NUCLEOTIDE SEQUENCE [LARGE SCALE GENOMIC DNA]</scope>
    <source>
        <strain evidence="6 7">RmlP026</strain>
    </source>
</reference>
<dbReference type="NCBIfam" id="TIGR02727">
    <property type="entry name" value="MTHFS_bact"/>
    <property type="match status" value="1"/>
</dbReference>
<sequence>MILDKASIRAASLSRRASVAPEVRAAFAARLAETGLDIARRRTPSPVVSAFLPIRGEPDVLPLLDALSAAGLRISLPATPPRGAALPFRAWQPGDALVPGRFGTAEPEPTAAVLDPDLLFVPLAAFDRRGFRLGYGAGYYDGALRRLRAAKPVLAVGVAFAVQEVAAVPTEPHDERLDAVLTERGLTIFGD</sequence>
<accession>A0A4Q2UFK0</accession>
<dbReference type="EMBL" id="QYBB01000001">
    <property type="protein sequence ID" value="RYC34081.1"/>
    <property type="molecule type" value="Genomic_DNA"/>
</dbReference>
<keyword evidence="6" id="KW-0436">Ligase</keyword>
<gene>
    <name evidence="6" type="ORF">D3273_01070</name>
</gene>
<comment type="cofactor">
    <cofactor evidence="5">
        <name>Mg(2+)</name>
        <dbReference type="ChEBI" id="CHEBI:18420"/>
    </cofactor>
</comment>
<dbReference type="GO" id="GO:0046872">
    <property type="term" value="F:metal ion binding"/>
    <property type="evidence" value="ECO:0007669"/>
    <property type="project" value="UniProtKB-KW"/>
</dbReference>
<dbReference type="Pfam" id="PF01812">
    <property type="entry name" value="5-FTHF_cyc-lig"/>
    <property type="match status" value="1"/>
</dbReference>
<evidence type="ECO:0000256" key="1">
    <source>
        <dbReference type="ARBA" id="ARBA00010638"/>
    </source>
</evidence>
<evidence type="ECO:0000256" key="2">
    <source>
        <dbReference type="ARBA" id="ARBA00022741"/>
    </source>
</evidence>
<dbReference type="Proteomes" id="UP000290759">
    <property type="component" value="Unassembled WGS sequence"/>
</dbReference>
<evidence type="ECO:0000256" key="5">
    <source>
        <dbReference type="RuleBase" id="RU361279"/>
    </source>
</evidence>
<feature type="binding site" evidence="4">
    <location>
        <begin position="5"/>
        <end position="9"/>
    </location>
    <ligand>
        <name>ATP</name>
        <dbReference type="ChEBI" id="CHEBI:30616"/>
    </ligand>
</feature>
<comment type="caution">
    <text evidence="6">The sequence shown here is derived from an EMBL/GenBank/DDBJ whole genome shotgun (WGS) entry which is preliminary data.</text>
</comment>
<dbReference type="EC" id="6.3.3.2" evidence="5"/>
<keyword evidence="2 4" id="KW-0547">Nucleotide-binding</keyword>
<dbReference type="GO" id="GO:0009396">
    <property type="term" value="P:folic acid-containing compound biosynthetic process"/>
    <property type="evidence" value="ECO:0007669"/>
    <property type="project" value="TreeGrafter"/>
</dbReference>
<dbReference type="PANTHER" id="PTHR23407">
    <property type="entry name" value="ATPASE INHIBITOR/5-FORMYLTETRAHYDROFOLATE CYCLO-LIGASE"/>
    <property type="match status" value="1"/>
</dbReference>
<name>A0A4Q2UFK0_9HYPH</name>
<dbReference type="AlphaFoldDB" id="A0A4Q2UFK0"/>
<dbReference type="InterPro" id="IPR037171">
    <property type="entry name" value="NagB/RpiA_transferase-like"/>
</dbReference>
<comment type="catalytic activity">
    <reaction evidence="5">
        <text>(6S)-5-formyl-5,6,7,8-tetrahydrofolate + ATP = (6R)-5,10-methenyltetrahydrofolate + ADP + phosphate</text>
        <dbReference type="Rhea" id="RHEA:10488"/>
        <dbReference type="ChEBI" id="CHEBI:30616"/>
        <dbReference type="ChEBI" id="CHEBI:43474"/>
        <dbReference type="ChEBI" id="CHEBI:57455"/>
        <dbReference type="ChEBI" id="CHEBI:57457"/>
        <dbReference type="ChEBI" id="CHEBI:456216"/>
        <dbReference type="EC" id="6.3.3.2"/>
    </reaction>
</comment>
<evidence type="ECO:0000313" key="7">
    <source>
        <dbReference type="Proteomes" id="UP000290759"/>
    </source>
</evidence>
<organism evidence="6 7">
    <name type="scientific">Lichenibacterium minor</name>
    <dbReference type="NCBI Taxonomy" id="2316528"/>
    <lineage>
        <taxon>Bacteria</taxon>
        <taxon>Pseudomonadati</taxon>
        <taxon>Pseudomonadota</taxon>
        <taxon>Alphaproteobacteria</taxon>
        <taxon>Hyphomicrobiales</taxon>
        <taxon>Lichenihabitantaceae</taxon>
        <taxon>Lichenibacterium</taxon>
    </lineage>
</organism>
<evidence type="ECO:0000256" key="3">
    <source>
        <dbReference type="ARBA" id="ARBA00022840"/>
    </source>
</evidence>
<dbReference type="InterPro" id="IPR024185">
    <property type="entry name" value="FTHF_cligase-like_sf"/>
</dbReference>
<evidence type="ECO:0000256" key="4">
    <source>
        <dbReference type="PIRSR" id="PIRSR006806-1"/>
    </source>
</evidence>
<reference evidence="6 7" key="2">
    <citation type="submission" date="2019-02" db="EMBL/GenBank/DDBJ databases">
        <title>'Lichenibacterium ramalinii' gen. nov. sp. nov., 'Lichenibacterium minor' gen. nov. sp. nov.</title>
        <authorList>
            <person name="Pankratov T."/>
        </authorList>
    </citation>
    <scope>NUCLEOTIDE SEQUENCE [LARGE SCALE GENOMIC DNA]</scope>
    <source>
        <strain evidence="6 7">RmlP026</strain>
    </source>
</reference>